<sequence>MSGVSESTAAASTTAPNIRVSGFTRVLIAVYGILAIAATGRSFYQIATKFEVAPVAYTLSAVAAVIYILATVALVAPGRAWFRVAVVAIGIELLGVLVVGVISIAQPELFPADTVWSQFGRGYGFVPLVLPILGLWSLARTAKAARW</sequence>
<protein>
    <recommendedName>
        <fullName evidence="4">Integral membrane protein</fullName>
    </recommendedName>
</protein>
<reference evidence="2 3" key="1">
    <citation type="journal article" date="2015" name="Stand. Genomic Sci.">
        <title>Genomic Encyclopedia of Bacterial and Archaeal Type Strains, Phase III: the genomes of soil and plant-associated and newly described type strains.</title>
        <authorList>
            <person name="Whitman W.B."/>
            <person name="Woyke T."/>
            <person name="Klenk H.P."/>
            <person name="Zhou Y."/>
            <person name="Lilburn T.G."/>
            <person name="Beck B.J."/>
            <person name="De Vos P."/>
            <person name="Vandamme P."/>
            <person name="Eisen J.A."/>
            <person name="Garrity G."/>
            <person name="Hugenholtz P."/>
            <person name="Kyrpides N.C."/>
        </authorList>
    </citation>
    <scope>NUCLEOTIDE SEQUENCE [LARGE SCALE GENOMIC DNA]</scope>
    <source>
        <strain evidence="2 3">CV2</strain>
    </source>
</reference>
<keyword evidence="1" id="KW-1133">Transmembrane helix</keyword>
<dbReference type="OrthoDB" id="25997at2"/>
<dbReference type="RefSeq" id="WP_130484185.1">
    <property type="nucleotide sequence ID" value="NZ_SGWW01000001.1"/>
</dbReference>
<dbReference type="EMBL" id="SGWW01000001">
    <property type="protein sequence ID" value="RZS59067.1"/>
    <property type="molecule type" value="Genomic_DNA"/>
</dbReference>
<dbReference type="AlphaFoldDB" id="A0A4Q7LX59"/>
<dbReference type="Proteomes" id="UP000293519">
    <property type="component" value="Unassembled WGS sequence"/>
</dbReference>
<keyword evidence="1" id="KW-0812">Transmembrane</keyword>
<feature type="transmembrane region" description="Helical" evidence="1">
    <location>
        <begin position="26"/>
        <end position="44"/>
    </location>
</feature>
<organism evidence="2 3">
    <name type="scientific">Microcella putealis</name>
    <dbReference type="NCBI Taxonomy" id="337005"/>
    <lineage>
        <taxon>Bacteria</taxon>
        <taxon>Bacillati</taxon>
        <taxon>Actinomycetota</taxon>
        <taxon>Actinomycetes</taxon>
        <taxon>Micrococcales</taxon>
        <taxon>Microbacteriaceae</taxon>
        <taxon>Microcella</taxon>
    </lineage>
</organism>
<proteinExistence type="predicted"/>
<evidence type="ECO:0000313" key="2">
    <source>
        <dbReference type="EMBL" id="RZS59067.1"/>
    </source>
</evidence>
<gene>
    <name evidence="2" type="ORF">EV141_0284</name>
</gene>
<name>A0A4Q7LX59_9MICO</name>
<comment type="caution">
    <text evidence="2">The sequence shown here is derived from an EMBL/GenBank/DDBJ whole genome shotgun (WGS) entry which is preliminary data.</text>
</comment>
<evidence type="ECO:0000313" key="3">
    <source>
        <dbReference type="Proteomes" id="UP000293519"/>
    </source>
</evidence>
<evidence type="ECO:0000256" key="1">
    <source>
        <dbReference type="SAM" id="Phobius"/>
    </source>
</evidence>
<feature type="transmembrane region" description="Helical" evidence="1">
    <location>
        <begin position="56"/>
        <end position="75"/>
    </location>
</feature>
<feature type="transmembrane region" description="Helical" evidence="1">
    <location>
        <begin position="122"/>
        <end position="139"/>
    </location>
</feature>
<feature type="transmembrane region" description="Helical" evidence="1">
    <location>
        <begin position="82"/>
        <end position="102"/>
    </location>
</feature>
<evidence type="ECO:0008006" key="4">
    <source>
        <dbReference type="Google" id="ProtNLM"/>
    </source>
</evidence>
<accession>A0A4Q7LX59</accession>
<keyword evidence="3" id="KW-1185">Reference proteome</keyword>
<keyword evidence="1" id="KW-0472">Membrane</keyword>